<dbReference type="GO" id="GO:0106388">
    <property type="term" value="F:rRNA small subunit aminocarboxypropyltransferase activity"/>
    <property type="evidence" value="ECO:0007669"/>
    <property type="project" value="UniProtKB-EC"/>
</dbReference>
<dbReference type="VEuPathDB" id="MicrosporidiaDB:SLOPH_1790"/>
<evidence type="ECO:0000256" key="4">
    <source>
        <dbReference type="ARBA" id="ARBA00022679"/>
    </source>
</evidence>
<dbReference type="OrthoDB" id="10262062at2759"/>
<evidence type="ECO:0000313" key="10">
    <source>
        <dbReference type="Proteomes" id="UP000014978"/>
    </source>
</evidence>
<evidence type="ECO:0000259" key="8">
    <source>
        <dbReference type="Pfam" id="PF04068"/>
    </source>
</evidence>
<evidence type="ECO:0000256" key="1">
    <source>
        <dbReference type="ARBA" id="ARBA00022490"/>
    </source>
</evidence>
<feature type="binding site" evidence="6">
    <location>
        <position position="17"/>
    </location>
    <ligand>
        <name>S-adenosyl-L-methionine</name>
        <dbReference type="ChEBI" id="CHEBI:59789"/>
    </ligand>
</feature>
<comment type="similarity">
    <text evidence="6">Belongs to the TDD superfamily. TSR3 family.</text>
</comment>
<keyword evidence="10" id="KW-1185">Reference proteome</keyword>
<feature type="binding site" evidence="6">
    <location>
        <position position="88"/>
    </location>
    <ligand>
        <name>S-adenosyl-L-methionine</name>
        <dbReference type="ChEBI" id="CHEBI:59789"/>
    </ligand>
</feature>
<dbReference type="InParanoid" id="S7XSU5"/>
<dbReference type="GO" id="GO:0000455">
    <property type="term" value="P:enzyme-directed rRNA pseudouridine synthesis"/>
    <property type="evidence" value="ECO:0007669"/>
    <property type="project" value="UniProtKB-UniRule"/>
</dbReference>
<keyword evidence="4 6" id="KW-0808">Transferase</keyword>
<feature type="binding site" evidence="6">
    <location>
        <position position="65"/>
    </location>
    <ligand>
        <name>S-adenosyl-L-methionine</name>
        <dbReference type="ChEBI" id="CHEBI:59789"/>
    </ligand>
</feature>
<dbReference type="NCBIfam" id="NF002621">
    <property type="entry name" value="PRK02287.1"/>
    <property type="match status" value="1"/>
</dbReference>
<comment type="function">
    <text evidence="6">Aminocarboxypropyltransferase that catalyzes the aminocarboxypropyl transfer on pseudouridine at position 1191 (Psi1191) in 18S rRNA. It constitutes the last step in biosynthesis of the hypermodified N1-methyl-N3-(3-amino-3-carboxypropyl) pseudouridine (m1acp3-Psi) conserved in eukaryotic 18S rRNA.</text>
</comment>
<dbReference type="InterPro" id="IPR007177">
    <property type="entry name" value="Tsr3_C"/>
</dbReference>
<dbReference type="Proteomes" id="UP000014978">
    <property type="component" value="Unassembled WGS sequence"/>
</dbReference>
<dbReference type="FunCoup" id="S7XSU5">
    <property type="interactions" value="63"/>
</dbReference>
<evidence type="ECO:0000256" key="6">
    <source>
        <dbReference type="HAMAP-Rule" id="MF_03146"/>
    </source>
</evidence>
<comment type="subcellular location">
    <subcellularLocation>
        <location evidence="6">Cytoplasm</location>
    </subcellularLocation>
    <subcellularLocation>
        <location evidence="6">Nucleus</location>
    </subcellularLocation>
</comment>
<name>S7XSU5_SPRLO</name>
<protein>
    <recommendedName>
        <fullName evidence="6">18S rRNA aminocarboxypropyltransferase</fullName>
        <ecNumber evidence="6">2.5.1.157</ecNumber>
    </recommendedName>
</protein>
<evidence type="ECO:0000313" key="9">
    <source>
        <dbReference type="EMBL" id="EPR79003.1"/>
    </source>
</evidence>
<feature type="domain" description="16S/18S rRNA aminocarboxypropyltransferase Tsr3 C-terminal" evidence="7">
    <location>
        <begin position="39"/>
        <end position="165"/>
    </location>
</feature>
<comment type="catalytic activity">
    <reaction evidence="6">
        <text>an N(1)-methylpseudouridine in rRNA + S-adenosyl-L-methionine = N(1)-methyl-N(3)-[(3S)-3-amino-3-carboxypropyl]pseudouridine in rRNA + S-methyl-5'-thioadenosine + H(+)</text>
        <dbReference type="Rhea" id="RHEA:63296"/>
        <dbReference type="Rhea" id="RHEA-COMP:11634"/>
        <dbReference type="Rhea" id="RHEA-COMP:16310"/>
        <dbReference type="ChEBI" id="CHEBI:15378"/>
        <dbReference type="ChEBI" id="CHEBI:17509"/>
        <dbReference type="ChEBI" id="CHEBI:59789"/>
        <dbReference type="ChEBI" id="CHEBI:74890"/>
        <dbReference type="ChEBI" id="CHEBI:146234"/>
        <dbReference type="EC" id="2.5.1.157"/>
    </reaction>
</comment>
<gene>
    <name evidence="6" type="primary">TSR3</name>
    <name evidence="9" type="ORF">SLOPH_1790</name>
</gene>
<dbReference type="AlphaFoldDB" id="S7XSU5"/>
<keyword evidence="3 6" id="KW-0698">rRNA processing</keyword>
<accession>S7XSU5</accession>
<dbReference type="HAMAP" id="MF_01116">
    <property type="entry name" value="TSR3"/>
    <property type="match status" value="1"/>
</dbReference>
<evidence type="ECO:0000256" key="5">
    <source>
        <dbReference type="ARBA" id="ARBA00022691"/>
    </source>
</evidence>
<evidence type="ECO:0000256" key="3">
    <source>
        <dbReference type="ARBA" id="ARBA00022552"/>
    </source>
</evidence>
<dbReference type="PANTHER" id="PTHR20426:SF0">
    <property type="entry name" value="18S RRNA AMINOCARBOXYPROPYLTRANSFERASE"/>
    <property type="match status" value="1"/>
</dbReference>
<dbReference type="Pfam" id="PF04068">
    <property type="entry name" value="Fer4_RLI"/>
    <property type="match status" value="1"/>
</dbReference>
<dbReference type="Pfam" id="PF04034">
    <property type="entry name" value="Ribo_biogen_C"/>
    <property type="match status" value="1"/>
</dbReference>
<dbReference type="HOGENOM" id="CLU_035060_4_2_1"/>
<dbReference type="InterPro" id="IPR007209">
    <property type="entry name" value="RNaseL-inhib-like_metal-bd_dom"/>
</dbReference>
<dbReference type="GO" id="GO:0005634">
    <property type="term" value="C:nucleus"/>
    <property type="evidence" value="ECO:0007669"/>
    <property type="project" value="UniProtKB-SubCell"/>
</dbReference>
<comment type="caution">
    <text evidence="9">The sequence shown here is derived from an EMBL/GenBank/DDBJ whole genome shotgun (WGS) entry which is preliminary data.</text>
</comment>
<dbReference type="GO" id="GO:0030490">
    <property type="term" value="P:maturation of SSU-rRNA"/>
    <property type="evidence" value="ECO:0007669"/>
    <property type="project" value="TreeGrafter"/>
</dbReference>
<feature type="domain" description="RNase L inhibitor RLI-like possible metal-binding" evidence="8">
    <location>
        <begin position="5"/>
        <end position="27"/>
    </location>
</feature>
<dbReference type="STRING" id="1358809.S7XSU5"/>
<keyword evidence="5 6" id="KW-0949">S-adenosyl-L-methionine</keyword>
<sequence>MKKILFDFKQCDPKRCSGQKLIKFGRVKQCKPFRSFKGIVLSPMGEKSISKEDKEIIEKYGIALIECSWAKVDEIDFSCLPKKNNRLLPFLVPSNPVNYGKPCKLNCVEALSAGLYITGFKSDALELAEGFQYMNEFFKINQDILDKYEECEDSKTVVEAQNNYITENNFYKRT</sequence>
<comment type="catalytic activity">
    <reaction evidence="6">
        <text>N(1)-methylpseudouridine(1191) in yeast 18S rRNA + S-adenosyl-L-methionine = N(1)-methyl-N(3)-[(3S)-3-amino-3-carboxypropyl]pseudouridine(1191) in yeast 18S rRNA + S-methyl-5'-thioadenosine + H(+)</text>
        <dbReference type="Rhea" id="RHEA:63300"/>
        <dbReference type="Rhea" id="RHEA-COMP:13852"/>
        <dbReference type="Rhea" id="RHEA-COMP:16309"/>
        <dbReference type="ChEBI" id="CHEBI:15378"/>
        <dbReference type="ChEBI" id="CHEBI:17509"/>
        <dbReference type="ChEBI" id="CHEBI:59789"/>
        <dbReference type="ChEBI" id="CHEBI:74890"/>
        <dbReference type="ChEBI" id="CHEBI:146234"/>
    </reaction>
</comment>
<organism evidence="9 10">
    <name type="scientific">Spraguea lophii (strain 42_110)</name>
    <name type="common">Microsporidian parasite</name>
    <dbReference type="NCBI Taxonomy" id="1358809"/>
    <lineage>
        <taxon>Eukaryota</taxon>
        <taxon>Fungi</taxon>
        <taxon>Fungi incertae sedis</taxon>
        <taxon>Microsporidia</taxon>
        <taxon>Spragueidae</taxon>
        <taxon>Spraguea</taxon>
    </lineage>
</organism>
<dbReference type="OMA" id="DCSWESA"/>
<dbReference type="EC" id="2.5.1.157" evidence="6"/>
<dbReference type="GO" id="GO:1904047">
    <property type="term" value="F:S-adenosyl-L-methionine binding"/>
    <property type="evidence" value="ECO:0007669"/>
    <property type="project" value="UniProtKB-UniRule"/>
</dbReference>
<keyword evidence="2 6" id="KW-0690">Ribosome biogenesis</keyword>
<dbReference type="PANTHER" id="PTHR20426">
    <property type="entry name" value="RIBOSOME BIOGENESIS PROTEIN TSR3 HOMOLOG"/>
    <property type="match status" value="1"/>
</dbReference>
<comment type="caution">
    <text evidence="6">Lacks conserved residue(s) required for the propagation of feature annotation.</text>
</comment>
<dbReference type="InterPro" id="IPR022968">
    <property type="entry name" value="Tsr3-like"/>
</dbReference>
<keyword evidence="6" id="KW-0539">Nucleus</keyword>
<proteinExistence type="inferred from homology"/>
<reference evidence="10" key="1">
    <citation type="journal article" date="2013" name="PLoS Genet.">
        <title>The genome of Spraguea lophii and the basis of host-microsporidian interactions.</title>
        <authorList>
            <person name="Campbell S.E."/>
            <person name="Williams T.A."/>
            <person name="Yousuf A."/>
            <person name="Soanes D.M."/>
            <person name="Paszkiewicz K.H."/>
            <person name="Williams B.A.P."/>
        </authorList>
    </citation>
    <scope>NUCLEOTIDE SEQUENCE [LARGE SCALE GENOMIC DNA]</scope>
    <source>
        <strain evidence="10">42_110</strain>
    </source>
</reference>
<evidence type="ECO:0000259" key="7">
    <source>
        <dbReference type="Pfam" id="PF04034"/>
    </source>
</evidence>
<keyword evidence="1 6" id="KW-0963">Cytoplasm</keyword>
<dbReference type="GO" id="GO:0005737">
    <property type="term" value="C:cytoplasm"/>
    <property type="evidence" value="ECO:0007669"/>
    <property type="project" value="UniProtKB-SubCell"/>
</dbReference>
<evidence type="ECO:0000256" key="2">
    <source>
        <dbReference type="ARBA" id="ARBA00022517"/>
    </source>
</evidence>
<dbReference type="EMBL" id="ATCN01000449">
    <property type="protein sequence ID" value="EPR79003.1"/>
    <property type="molecule type" value="Genomic_DNA"/>
</dbReference>